<evidence type="ECO:0000256" key="2">
    <source>
        <dbReference type="SAM" id="Phobius"/>
    </source>
</evidence>
<gene>
    <name evidence="3" type="ORF">ABT39_MTgene3404</name>
</gene>
<keyword evidence="2" id="KW-0472">Membrane</keyword>
<dbReference type="EMBL" id="LKAM01000020">
    <property type="protein sequence ID" value="KUM45331.1"/>
    <property type="molecule type" value="Genomic_DNA"/>
</dbReference>
<accession>A0A101LU73</accession>
<evidence type="ECO:0000313" key="3">
    <source>
        <dbReference type="EMBL" id="KUM45331.1"/>
    </source>
</evidence>
<reference evidence="3" key="1">
    <citation type="journal article" date="2015" name="Genome Biol. Evol.">
        <title>Organellar Genomes of White Spruce (Picea glauca): Assembly and Annotation.</title>
        <authorList>
            <person name="Jackman S.D."/>
            <person name="Warren R.L."/>
            <person name="Gibb E.A."/>
            <person name="Vandervalk B.P."/>
            <person name="Mohamadi H."/>
            <person name="Chu J."/>
            <person name="Raymond A."/>
            <person name="Pleasance S."/>
            <person name="Coope R."/>
            <person name="Wildung M.R."/>
            <person name="Ritland C.E."/>
            <person name="Bousquet J."/>
            <person name="Jones S.J."/>
            <person name="Bohlmann J."/>
            <person name="Birol I."/>
        </authorList>
    </citation>
    <scope>NUCLEOTIDE SEQUENCE [LARGE SCALE GENOMIC DNA]</scope>
    <source>
        <tissue evidence="3">Flushing bud</tissue>
    </source>
</reference>
<sequence>MRRGDSHSRKESIYPPTHSRKESVYPPTLSAVKSIYPLSCPSLSIAFALSLALLFLIHLFFPLPVESTPYRQGVVLRVVLRRLLNQSIYCPAALVAYLLMRSYLLDEELLTRIECQLSR</sequence>
<comment type="caution">
    <text evidence="3">The sequence shown here is derived from an EMBL/GenBank/DDBJ whole genome shotgun (WGS) entry which is preliminary data.</text>
</comment>
<feature type="transmembrane region" description="Helical" evidence="2">
    <location>
        <begin position="83"/>
        <end position="100"/>
    </location>
</feature>
<proteinExistence type="predicted"/>
<organism evidence="3">
    <name type="scientific">Picea glauca</name>
    <name type="common">White spruce</name>
    <name type="synonym">Pinus glauca</name>
    <dbReference type="NCBI Taxonomy" id="3330"/>
    <lineage>
        <taxon>Eukaryota</taxon>
        <taxon>Viridiplantae</taxon>
        <taxon>Streptophyta</taxon>
        <taxon>Embryophyta</taxon>
        <taxon>Tracheophyta</taxon>
        <taxon>Spermatophyta</taxon>
        <taxon>Pinopsida</taxon>
        <taxon>Pinidae</taxon>
        <taxon>Conifers I</taxon>
        <taxon>Pinales</taxon>
        <taxon>Pinaceae</taxon>
        <taxon>Picea</taxon>
    </lineage>
</organism>
<keyword evidence="3" id="KW-0496">Mitochondrion</keyword>
<keyword evidence="2" id="KW-0812">Transmembrane</keyword>
<geneLocation type="mitochondrion" evidence="3"/>
<feature type="compositionally biased region" description="Basic and acidic residues" evidence="1">
    <location>
        <begin position="1"/>
        <end position="12"/>
    </location>
</feature>
<feature type="region of interest" description="Disordered" evidence="1">
    <location>
        <begin position="1"/>
        <end position="22"/>
    </location>
</feature>
<keyword evidence="2" id="KW-1133">Transmembrane helix</keyword>
<feature type="transmembrane region" description="Helical" evidence="2">
    <location>
        <begin position="43"/>
        <end position="63"/>
    </location>
</feature>
<dbReference type="AlphaFoldDB" id="A0A101LU73"/>
<evidence type="ECO:0000256" key="1">
    <source>
        <dbReference type="SAM" id="MobiDB-lite"/>
    </source>
</evidence>
<name>A0A101LU73_PICGL</name>
<protein>
    <submittedName>
        <fullName evidence="3">Uncharacterized protein</fullName>
    </submittedName>
</protein>